<feature type="domain" description="HMA" evidence="13">
    <location>
        <begin position="1"/>
        <end position="59"/>
    </location>
</feature>
<sequence length="699" mass="74377">MDCAEEVALIKRELVPLLGGDERLGFDLLSGRLTVDLDGVDVTSGDVLAAIERTGLRAETWENAQQSPDNQSFWASHQRAIMTAISGAFGGIGLVIHLLSGGFDEAVATPAIVCYLIGILAGLYLVLPKAWRALVTLRPDMNLLMSVAVIGAIAIGEWFEGAAVAFLFSLSLLLESWSIGRARRAIASLMDLTPPVAHLRDESGEVRDVVPADVPIGSTLVIRPGEKIPLDGEVTVGNSDVNQAPITGESVPVEKQVGSEVFAGTINGDGLLEMRSTKAAEDTTLARIIQMVGDAGSKRAPSEKWVEKFAAVYTPVVMAVALLMLLIPTLLLGQPWSVWIYRSLVLLVIACPCALVISTPVSVVASLAAAARNGVLVKGGVFIELPGKLVAIAMDKTGTLTKGAPEVIDVVPMNGHDEEELLTRAGALELNSNHPLARAIVDETKKRGMTMPPAESFETIQGKGATGVIDGKTYWLGSHRYLEQRGQETLEVRQQLEAMQEAGRTVVVIGNDEHVCGFITLADAIRDETREAIKTLHQVGIKRIVMLTGDNEGTAKAIGKESGIDEVHAELLPEDKVAEVEELVSRYEHVAMIGDGVNDAPALARASLGLAMGAAGSDAAIETADIALMSDDLSKLPWLIEHSRRTLSVIRQNIWFSLAIKALFVVLTLAGVASLWAAIAADMGASLLVIANGLRLLRS</sequence>
<evidence type="ECO:0000259" key="13">
    <source>
        <dbReference type="PROSITE" id="PS50846"/>
    </source>
</evidence>
<dbReference type="InterPro" id="IPR008250">
    <property type="entry name" value="ATPase_P-typ_transduc_dom_A_sf"/>
</dbReference>
<keyword evidence="7" id="KW-1278">Translocase</keyword>
<dbReference type="GO" id="GO:0046872">
    <property type="term" value="F:metal ion binding"/>
    <property type="evidence" value="ECO:0007669"/>
    <property type="project" value="UniProtKB-KW"/>
</dbReference>
<dbReference type="InterPro" id="IPR027256">
    <property type="entry name" value="P-typ_ATPase_IB"/>
</dbReference>
<keyword evidence="12" id="KW-1003">Cell membrane</keyword>
<keyword evidence="8 12" id="KW-1133">Transmembrane helix</keyword>
<evidence type="ECO:0000313" key="14">
    <source>
        <dbReference type="EMBL" id="PHQ35241.1"/>
    </source>
</evidence>
<feature type="transmembrane region" description="Helical" evidence="12">
    <location>
        <begin position="162"/>
        <end position="180"/>
    </location>
</feature>
<evidence type="ECO:0000256" key="9">
    <source>
        <dbReference type="ARBA" id="ARBA00023136"/>
    </source>
</evidence>
<accession>A0A2G1W8A3</accession>
<keyword evidence="15" id="KW-1185">Reference proteome</keyword>
<dbReference type="NCBIfam" id="TIGR01494">
    <property type="entry name" value="ATPase_P-type"/>
    <property type="match status" value="1"/>
</dbReference>
<dbReference type="EMBL" id="NIZW01000008">
    <property type="protein sequence ID" value="PHQ35241.1"/>
    <property type="molecule type" value="Genomic_DNA"/>
</dbReference>
<dbReference type="GO" id="GO:0005524">
    <property type="term" value="F:ATP binding"/>
    <property type="evidence" value="ECO:0007669"/>
    <property type="project" value="UniProtKB-UniRule"/>
</dbReference>
<dbReference type="FunFam" id="2.70.150.10:FF:000002">
    <property type="entry name" value="Copper-transporting ATPase 1, putative"/>
    <property type="match status" value="1"/>
</dbReference>
<dbReference type="InterPro" id="IPR036412">
    <property type="entry name" value="HAD-like_sf"/>
</dbReference>
<dbReference type="InterPro" id="IPR051014">
    <property type="entry name" value="Cation_Transport_ATPase_IB"/>
</dbReference>
<dbReference type="Gene3D" id="3.40.1110.10">
    <property type="entry name" value="Calcium-transporting ATPase, cytoplasmic domain N"/>
    <property type="match status" value="1"/>
</dbReference>
<dbReference type="GO" id="GO:0015086">
    <property type="term" value="F:cadmium ion transmembrane transporter activity"/>
    <property type="evidence" value="ECO:0007669"/>
    <property type="project" value="TreeGrafter"/>
</dbReference>
<keyword evidence="9 12" id="KW-0472">Membrane</keyword>
<dbReference type="PROSITE" id="PS01229">
    <property type="entry name" value="COF_2"/>
    <property type="match status" value="1"/>
</dbReference>
<dbReference type="InterPro" id="IPR023299">
    <property type="entry name" value="ATPase_P-typ_cyto_dom_N"/>
</dbReference>
<evidence type="ECO:0000256" key="1">
    <source>
        <dbReference type="ARBA" id="ARBA00004141"/>
    </source>
</evidence>
<protein>
    <recommendedName>
        <fullName evidence="10">P-type Zn(2+) transporter</fullName>
        <ecNumber evidence="10">7.2.2.12</ecNumber>
    </recommendedName>
</protein>
<evidence type="ECO:0000256" key="10">
    <source>
        <dbReference type="ARBA" id="ARBA00039097"/>
    </source>
</evidence>
<feature type="transmembrane region" description="Helical" evidence="12">
    <location>
        <begin position="344"/>
        <end position="370"/>
    </location>
</feature>
<evidence type="ECO:0000256" key="7">
    <source>
        <dbReference type="ARBA" id="ARBA00022967"/>
    </source>
</evidence>
<comment type="caution">
    <text evidence="14">The sequence shown here is derived from an EMBL/GenBank/DDBJ whole genome shotgun (WGS) entry which is preliminary data.</text>
</comment>
<comment type="catalytic activity">
    <reaction evidence="11">
        <text>Zn(2+)(in) + ATP + H2O = Zn(2+)(out) + ADP + phosphate + H(+)</text>
        <dbReference type="Rhea" id="RHEA:20621"/>
        <dbReference type="ChEBI" id="CHEBI:15377"/>
        <dbReference type="ChEBI" id="CHEBI:15378"/>
        <dbReference type="ChEBI" id="CHEBI:29105"/>
        <dbReference type="ChEBI" id="CHEBI:30616"/>
        <dbReference type="ChEBI" id="CHEBI:43474"/>
        <dbReference type="ChEBI" id="CHEBI:456216"/>
        <dbReference type="EC" id="7.2.2.12"/>
    </reaction>
</comment>
<dbReference type="InterPro" id="IPR023214">
    <property type="entry name" value="HAD_sf"/>
</dbReference>
<gene>
    <name evidence="14" type="ORF">CEE69_11515</name>
</gene>
<dbReference type="InterPro" id="IPR023298">
    <property type="entry name" value="ATPase_P-typ_TM_dom_sf"/>
</dbReference>
<dbReference type="InterPro" id="IPR001757">
    <property type="entry name" value="P_typ_ATPase"/>
</dbReference>
<feature type="transmembrane region" description="Helical" evidence="12">
    <location>
        <begin position="106"/>
        <end position="127"/>
    </location>
</feature>
<evidence type="ECO:0000256" key="4">
    <source>
        <dbReference type="ARBA" id="ARBA00022723"/>
    </source>
</evidence>
<dbReference type="PRINTS" id="PR00119">
    <property type="entry name" value="CATATPASE"/>
</dbReference>
<evidence type="ECO:0000256" key="6">
    <source>
        <dbReference type="ARBA" id="ARBA00022840"/>
    </source>
</evidence>
<dbReference type="PROSITE" id="PS50846">
    <property type="entry name" value="HMA_2"/>
    <property type="match status" value="1"/>
</dbReference>
<evidence type="ECO:0000256" key="8">
    <source>
        <dbReference type="ARBA" id="ARBA00022989"/>
    </source>
</evidence>
<comment type="subcellular location">
    <subcellularLocation>
        <location evidence="12">Cell membrane</location>
    </subcellularLocation>
    <subcellularLocation>
        <location evidence="1">Membrane</location>
        <topology evidence="1">Multi-pass membrane protein</topology>
    </subcellularLocation>
</comment>
<dbReference type="InterPro" id="IPR018303">
    <property type="entry name" value="ATPase_P-typ_P_site"/>
</dbReference>
<dbReference type="InterPro" id="IPR006121">
    <property type="entry name" value="HMA_dom"/>
</dbReference>
<dbReference type="GO" id="GO:0016887">
    <property type="term" value="F:ATP hydrolysis activity"/>
    <property type="evidence" value="ECO:0007669"/>
    <property type="project" value="InterPro"/>
</dbReference>
<dbReference type="PANTHER" id="PTHR48085">
    <property type="entry name" value="CADMIUM/ZINC-TRANSPORTING ATPASE HMA2-RELATED"/>
    <property type="match status" value="1"/>
</dbReference>
<name>A0A2G1W8A3_9BACT</name>
<dbReference type="NCBIfam" id="TIGR01525">
    <property type="entry name" value="ATPase-IB_hvy"/>
    <property type="match status" value="1"/>
</dbReference>
<evidence type="ECO:0000256" key="12">
    <source>
        <dbReference type="RuleBase" id="RU362081"/>
    </source>
</evidence>
<evidence type="ECO:0000313" key="15">
    <source>
        <dbReference type="Proteomes" id="UP000225740"/>
    </source>
</evidence>
<proteinExistence type="inferred from homology"/>
<evidence type="ECO:0000256" key="2">
    <source>
        <dbReference type="ARBA" id="ARBA00006024"/>
    </source>
</evidence>
<keyword evidence="5 12" id="KW-0547">Nucleotide-binding</keyword>
<reference evidence="14 15" key="1">
    <citation type="submission" date="2017-06" db="EMBL/GenBank/DDBJ databases">
        <title>Description of Rhodopirellula bahusiensis sp. nov.</title>
        <authorList>
            <person name="Kizina J."/>
            <person name="Harder J."/>
        </authorList>
    </citation>
    <scope>NUCLEOTIDE SEQUENCE [LARGE SCALE GENOMIC DNA]</scope>
    <source>
        <strain evidence="14 15">SWK21</strain>
    </source>
</reference>
<feature type="transmembrane region" description="Helical" evidence="12">
    <location>
        <begin position="139"/>
        <end position="156"/>
    </location>
</feature>
<dbReference type="SFLD" id="SFLDG00002">
    <property type="entry name" value="C1.7:_P-type_atpase_like"/>
    <property type="match status" value="1"/>
</dbReference>
<feature type="transmembrane region" description="Helical" evidence="12">
    <location>
        <begin position="80"/>
        <end position="100"/>
    </location>
</feature>
<dbReference type="SUPFAM" id="SSF55008">
    <property type="entry name" value="HMA, heavy metal-associated domain"/>
    <property type="match status" value="1"/>
</dbReference>
<feature type="transmembrane region" description="Helical" evidence="12">
    <location>
        <begin position="309"/>
        <end position="332"/>
    </location>
</feature>
<dbReference type="GO" id="GO:0016463">
    <property type="term" value="F:P-type zinc transporter activity"/>
    <property type="evidence" value="ECO:0007669"/>
    <property type="project" value="UniProtKB-EC"/>
</dbReference>
<dbReference type="Pfam" id="PF00702">
    <property type="entry name" value="Hydrolase"/>
    <property type="match status" value="1"/>
</dbReference>
<dbReference type="PROSITE" id="PS00154">
    <property type="entry name" value="ATPASE_E1_E2"/>
    <property type="match status" value="1"/>
</dbReference>
<dbReference type="AlphaFoldDB" id="A0A2G1W8A3"/>
<evidence type="ECO:0000256" key="5">
    <source>
        <dbReference type="ARBA" id="ARBA00022741"/>
    </source>
</evidence>
<dbReference type="PANTHER" id="PTHR48085:SF5">
    <property type="entry name" value="CADMIUM_ZINC-TRANSPORTING ATPASE HMA4-RELATED"/>
    <property type="match status" value="1"/>
</dbReference>
<dbReference type="Proteomes" id="UP000225740">
    <property type="component" value="Unassembled WGS sequence"/>
</dbReference>
<dbReference type="InterPro" id="IPR044492">
    <property type="entry name" value="P_typ_ATPase_HD_dom"/>
</dbReference>
<organism evidence="14 15">
    <name type="scientific">Rhodopirellula bahusiensis</name>
    <dbReference type="NCBI Taxonomy" id="2014065"/>
    <lineage>
        <taxon>Bacteria</taxon>
        <taxon>Pseudomonadati</taxon>
        <taxon>Planctomycetota</taxon>
        <taxon>Planctomycetia</taxon>
        <taxon>Pirellulales</taxon>
        <taxon>Pirellulaceae</taxon>
        <taxon>Rhodopirellula</taxon>
    </lineage>
</organism>
<keyword evidence="4 12" id="KW-0479">Metal-binding</keyword>
<evidence type="ECO:0000256" key="11">
    <source>
        <dbReference type="ARBA" id="ARBA00047308"/>
    </source>
</evidence>
<dbReference type="SFLD" id="SFLDS00003">
    <property type="entry name" value="Haloacid_Dehalogenase"/>
    <property type="match status" value="1"/>
</dbReference>
<dbReference type="Pfam" id="PF00122">
    <property type="entry name" value="E1-E2_ATPase"/>
    <property type="match status" value="1"/>
</dbReference>
<dbReference type="InterPro" id="IPR036163">
    <property type="entry name" value="HMA_dom_sf"/>
</dbReference>
<comment type="similarity">
    <text evidence="2 12">Belongs to the cation transport ATPase (P-type) (TC 3.A.3) family. Type IB subfamily.</text>
</comment>
<feature type="transmembrane region" description="Helical" evidence="12">
    <location>
        <begin position="654"/>
        <end position="673"/>
    </location>
</feature>
<dbReference type="SUPFAM" id="SSF81653">
    <property type="entry name" value="Calcium ATPase, transduction domain A"/>
    <property type="match status" value="1"/>
</dbReference>
<dbReference type="Gene3D" id="2.70.150.10">
    <property type="entry name" value="Calcium-transporting ATPase, cytoplasmic transduction domain A"/>
    <property type="match status" value="1"/>
</dbReference>
<dbReference type="Gene3D" id="3.40.50.1000">
    <property type="entry name" value="HAD superfamily/HAD-like"/>
    <property type="match status" value="1"/>
</dbReference>
<keyword evidence="6 12" id="KW-0067">ATP-binding</keyword>
<dbReference type="SFLD" id="SFLDF00027">
    <property type="entry name" value="p-type_atpase"/>
    <property type="match status" value="1"/>
</dbReference>
<keyword evidence="3 12" id="KW-0812">Transmembrane</keyword>
<dbReference type="InterPro" id="IPR059000">
    <property type="entry name" value="ATPase_P-type_domA"/>
</dbReference>
<evidence type="ECO:0000256" key="3">
    <source>
        <dbReference type="ARBA" id="ARBA00022692"/>
    </source>
</evidence>
<dbReference type="GO" id="GO:0005886">
    <property type="term" value="C:plasma membrane"/>
    <property type="evidence" value="ECO:0007669"/>
    <property type="project" value="UniProtKB-SubCell"/>
</dbReference>
<dbReference type="SUPFAM" id="SSF56784">
    <property type="entry name" value="HAD-like"/>
    <property type="match status" value="1"/>
</dbReference>
<dbReference type="SUPFAM" id="SSF81665">
    <property type="entry name" value="Calcium ATPase, transmembrane domain M"/>
    <property type="match status" value="1"/>
</dbReference>
<dbReference type="EC" id="7.2.2.12" evidence="10"/>